<dbReference type="PRINTS" id="PR00039">
    <property type="entry name" value="HTHLYSR"/>
</dbReference>
<dbReference type="RefSeq" id="WP_344176597.1">
    <property type="nucleotide sequence ID" value="NZ_BAAANC010000002.1"/>
</dbReference>
<feature type="domain" description="HTH lysR-type" evidence="5">
    <location>
        <begin position="1"/>
        <end position="58"/>
    </location>
</feature>
<dbReference type="SUPFAM" id="SSF46785">
    <property type="entry name" value="Winged helix' DNA-binding domain"/>
    <property type="match status" value="1"/>
</dbReference>
<evidence type="ECO:0000256" key="2">
    <source>
        <dbReference type="ARBA" id="ARBA00023015"/>
    </source>
</evidence>
<evidence type="ECO:0000313" key="6">
    <source>
        <dbReference type="EMBL" id="GAA1535633.1"/>
    </source>
</evidence>
<dbReference type="InterPro" id="IPR000847">
    <property type="entry name" value="LysR_HTH_N"/>
</dbReference>
<dbReference type="EMBL" id="BAAANC010000002">
    <property type="protein sequence ID" value="GAA1535633.1"/>
    <property type="molecule type" value="Genomic_DNA"/>
</dbReference>
<comment type="caution">
    <text evidence="6">The sequence shown here is derived from an EMBL/GenBank/DDBJ whole genome shotgun (WGS) entry which is preliminary data.</text>
</comment>
<name>A0ABP4M2L8_9ACTN</name>
<proteinExistence type="inferred from homology"/>
<evidence type="ECO:0000313" key="7">
    <source>
        <dbReference type="Proteomes" id="UP001500363"/>
    </source>
</evidence>
<gene>
    <name evidence="6" type="ORF">GCM10009741_42740</name>
</gene>
<evidence type="ECO:0000256" key="3">
    <source>
        <dbReference type="ARBA" id="ARBA00023125"/>
    </source>
</evidence>
<sequence length="300" mass="32047">MHVDDLRWFVVLAEAEHLTAAAAALGTSQPNLSRSLRRVETAFGVPLFGREHRGLRLNPYGRIVLEAARAGTAAVDAARQRIDTLVDPDSGTVRLAFLHSVATGVVPDLLKAFRAVAPTIRFALREQASHDIVQDLSAGESELAITGPRPDPAVFGWHLLQRQRLCLYVPPGHALAGRQRVDLAEAATEPFIGLRPDFGFRRLTDELCQAAGFTPSVAFESTDLTTIDRLVGAGLGVAVLPGGAVRGTDSGATPVPLAGVRARRDIGLSWRLRGTLSPAAERFRAFVEAQPASNFASSPA</sequence>
<dbReference type="PANTHER" id="PTHR30346">
    <property type="entry name" value="TRANSCRIPTIONAL DUAL REGULATOR HCAR-RELATED"/>
    <property type="match status" value="1"/>
</dbReference>
<protein>
    <submittedName>
        <fullName evidence="6">LysR family transcriptional regulator</fullName>
    </submittedName>
</protein>
<dbReference type="Pfam" id="PF00126">
    <property type="entry name" value="HTH_1"/>
    <property type="match status" value="1"/>
</dbReference>
<dbReference type="Proteomes" id="UP001500363">
    <property type="component" value="Unassembled WGS sequence"/>
</dbReference>
<comment type="similarity">
    <text evidence="1">Belongs to the LysR transcriptional regulatory family.</text>
</comment>
<dbReference type="InterPro" id="IPR036388">
    <property type="entry name" value="WH-like_DNA-bd_sf"/>
</dbReference>
<dbReference type="InterPro" id="IPR005119">
    <property type="entry name" value="LysR_subst-bd"/>
</dbReference>
<reference evidence="7" key="1">
    <citation type="journal article" date="2019" name="Int. J. Syst. Evol. Microbiol.">
        <title>The Global Catalogue of Microorganisms (GCM) 10K type strain sequencing project: providing services to taxonomists for standard genome sequencing and annotation.</title>
        <authorList>
            <consortium name="The Broad Institute Genomics Platform"/>
            <consortium name="The Broad Institute Genome Sequencing Center for Infectious Disease"/>
            <person name="Wu L."/>
            <person name="Ma J."/>
        </authorList>
    </citation>
    <scope>NUCLEOTIDE SEQUENCE [LARGE SCALE GENOMIC DNA]</scope>
    <source>
        <strain evidence="7">JCM 14303</strain>
    </source>
</reference>
<evidence type="ECO:0000256" key="4">
    <source>
        <dbReference type="ARBA" id="ARBA00023163"/>
    </source>
</evidence>
<keyword evidence="4" id="KW-0804">Transcription</keyword>
<dbReference type="Gene3D" id="3.40.190.290">
    <property type="match status" value="1"/>
</dbReference>
<evidence type="ECO:0000256" key="1">
    <source>
        <dbReference type="ARBA" id="ARBA00009437"/>
    </source>
</evidence>
<keyword evidence="7" id="KW-1185">Reference proteome</keyword>
<keyword evidence="2" id="KW-0805">Transcription regulation</keyword>
<dbReference type="CDD" id="cd08434">
    <property type="entry name" value="PBP2_GltC_like"/>
    <property type="match status" value="1"/>
</dbReference>
<dbReference type="Pfam" id="PF03466">
    <property type="entry name" value="LysR_substrate"/>
    <property type="match status" value="1"/>
</dbReference>
<dbReference type="Gene3D" id="1.10.10.10">
    <property type="entry name" value="Winged helix-like DNA-binding domain superfamily/Winged helix DNA-binding domain"/>
    <property type="match status" value="1"/>
</dbReference>
<dbReference type="SUPFAM" id="SSF53850">
    <property type="entry name" value="Periplasmic binding protein-like II"/>
    <property type="match status" value="1"/>
</dbReference>
<keyword evidence="3" id="KW-0238">DNA-binding</keyword>
<dbReference type="PANTHER" id="PTHR30346:SF28">
    <property type="entry name" value="HTH-TYPE TRANSCRIPTIONAL REGULATOR CYNR"/>
    <property type="match status" value="1"/>
</dbReference>
<accession>A0ABP4M2L8</accession>
<evidence type="ECO:0000259" key="5">
    <source>
        <dbReference type="PROSITE" id="PS50931"/>
    </source>
</evidence>
<organism evidence="6 7">
    <name type="scientific">Kribbella lupini</name>
    <dbReference type="NCBI Taxonomy" id="291602"/>
    <lineage>
        <taxon>Bacteria</taxon>
        <taxon>Bacillati</taxon>
        <taxon>Actinomycetota</taxon>
        <taxon>Actinomycetes</taxon>
        <taxon>Propionibacteriales</taxon>
        <taxon>Kribbellaceae</taxon>
        <taxon>Kribbella</taxon>
    </lineage>
</organism>
<dbReference type="PROSITE" id="PS50931">
    <property type="entry name" value="HTH_LYSR"/>
    <property type="match status" value="1"/>
</dbReference>
<dbReference type="InterPro" id="IPR036390">
    <property type="entry name" value="WH_DNA-bd_sf"/>
</dbReference>